<gene>
    <name evidence="6" type="ORF">JCM31826_04710</name>
</gene>
<keyword evidence="7" id="KW-1185">Reference proteome</keyword>
<accession>A0A401XIY8</accession>
<evidence type="ECO:0000256" key="4">
    <source>
        <dbReference type="SAM" id="Phobius"/>
    </source>
</evidence>
<dbReference type="Gene3D" id="3.90.550.10">
    <property type="entry name" value="Spore Coat Polysaccharide Biosynthesis Protein SpsA, Chain A"/>
    <property type="match status" value="1"/>
</dbReference>
<evidence type="ECO:0000313" key="6">
    <source>
        <dbReference type="EMBL" id="GCD76989.1"/>
    </source>
</evidence>
<evidence type="ECO:0000256" key="3">
    <source>
        <dbReference type="ARBA" id="ARBA00022679"/>
    </source>
</evidence>
<dbReference type="OrthoDB" id="9800276at2"/>
<comment type="similarity">
    <text evidence="1">Belongs to the glycosyltransferase 2 family.</text>
</comment>
<feature type="transmembrane region" description="Helical" evidence="4">
    <location>
        <begin position="347"/>
        <end position="365"/>
    </location>
</feature>
<evidence type="ECO:0000256" key="2">
    <source>
        <dbReference type="ARBA" id="ARBA00022676"/>
    </source>
</evidence>
<evidence type="ECO:0000259" key="5">
    <source>
        <dbReference type="Pfam" id="PF00535"/>
    </source>
</evidence>
<dbReference type="InterPro" id="IPR001173">
    <property type="entry name" value="Glyco_trans_2-like"/>
</dbReference>
<dbReference type="EMBL" id="BHZE01000003">
    <property type="protein sequence ID" value="GCD76989.1"/>
    <property type="molecule type" value="Genomic_DNA"/>
</dbReference>
<keyword evidence="2" id="KW-0328">Glycosyltransferase</keyword>
<name>A0A401XIY8_9FLAO</name>
<dbReference type="PANTHER" id="PTHR43630:SF1">
    <property type="entry name" value="POLY-BETA-1,6-N-ACETYL-D-GLUCOSAMINE SYNTHASE"/>
    <property type="match status" value="1"/>
</dbReference>
<keyword evidence="3 6" id="KW-0808">Transferase</keyword>
<organism evidence="6 7">
    <name type="scientific">Thermaurantimonas aggregans</name>
    <dbReference type="NCBI Taxonomy" id="2173829"/>
    <lineage>
        <taxon>Bacteria</taxon>
        <taxon>Pseudomonadati</taxon>
        <taxon>Bacteroidota</taxon>
        <taxon>Flavobacteriia</taxon>
        <taxon>Flavobacteriales</taxon>
        <taxon>Schleiferiaceae</taxon>
        <taxon>Thermaurantimonas</taxon>
    </lineage>
</organism>
<evidence type="ECO:0000313" key="7">
    <source>
        <dbReference type="Proteomes" id="UP000286715"/>
    </source>
</evidence>
<dbReference type="Proteomes" id="UP000286715">
    <property type="component" value="Unassembled WGS sequence"/>
</dbReference>
<protein>
    <submittedName>
        <fullName evidence="6">Glycosyl transferase family 2</fullName>
    </submittedName>
</protein>
<dbReference type="PANTHER" id="PTHR43630">
    <property type="entry name" value="POLY-BETA-1,6-N-ACETYL-D-GLUCOSAMINE SYNTHASE"/>
    <property type="match status" value="1"/>
</dbReference>
<sequence>MITTAEWWVLTVVMAPALLFQWYLFYAFFTAQKRLNKSNVHQNLPVSLIVCARNELENLQKNLPKWVSQKYPELEVIVVNDRSWDDSRFYLEEQASQHSNLKIVTVPDNDNYWAGKKLALTLGIKAAKHDIVLLTDADCAPASEYWVQHMMKGYTDPSVEIVLGYGRYQNEKGLLNLIIRMETLHTAWQYLTAAWAGWPFMGVGRNLSYRKELFFKNKGFYKHMHIASGDDDLFINEVATRQNTQVVIHPEAVTVSIPKKTWAEYIYQRRRHFSTSSHYRTGSKIFLASYQVSRLVIWTVTVLSLALLSMGNTWFAIPFGLGTAYFVKRWWALIKLGKLGGEGKLGWWYPVLSAIIFAVQLRIWLQNVIIGVPKGWKKT</sequence>
<dbReference type="GO" id="GO:0016757">
    <property type="term" value="F:glycosyltransferase activity"/>
    <property type="evidence" value="ECO:0007669"/>
    <property type="project" value="UniProtKB-KW"/>
</dbReference>
<dbReference type="Pfam" id="PF00535">
    <property type="entry name" value="Glycos_transf_2"/>
    <property type="match status" value="1"/>
</dbReference>
<comment type="caution">
    <text evidence="6">The sequence shown here is derived from an EMBL/GenBank/DDBJ whole genome shotgun (WGS) entry which is preliminary data.</text>
</comment>
<feature type="transmembrane region" description="Helical" evidence="4">
    <location>
        <begin position="6"/>
        <end position="29"/>
    </location>
</feature>
<dbReference type="InterPro" id="IPR029044">
    <property type="entry name" value="Nucleotide-diphossugar_trans"/>
</dbReference>
<dbReference type="RefSeq" id="WP_124397048.1">
    <property type="nucleotide sequence ID" value="NZ_BHZE01000003.1"/>
</dbReference>
<keyword evidence="4" id="KW-0812">Transmembrane</keyword>
<proteinExistence type="inferred from homology"/>
<dbReference type="SUPFAM" id="SSF53448">
    <property type="entry name" value="Nucleotide-diphospho-sugar transferases"/>
    <property type="match status" value="1"/>
</dbReference>
<keyword evidence="4" id="KW-1133">Transmembrane helix</keyword>
<feature type="domain" description="Glycosyltransferase 2-like" evidence="5">
    <location>
        <begin position="47"/>
        <end position="214"/>
    </location>
</feature>
<reference evidence="6 7" key="1">
    <citation type="submission" date="2018-11" db="EMBL/GenBank/DDBJ databases">
        <title>Schleiferia aggregans sp. nov., a moderately thermophilic heterotrophic bacterium isolated from microbial mats at a terrestrial hot spring.</title>
        <authorList>
            <person name="Iino T."/>
            <person name="Ohkuma M."/>
            <person name="Haruta S."/>
        </authorList>
    </citation>
    <scope>NUCLEOTIDE SEQUENCE [LARGE SCALE GENOMIC DNA]</scope>
    <source>
        <strain evidence="6 7">LA</strain>
    </source>
</reference>
<dbReference type="AlphaFoldDB" id="A0A401XIY8"/>
<keyword evidence="4" id="KW-0472">Membrane</keyword>
<feature type="transmembrane region" description="Helical" evidence="4">
    <location>
        <begin position="295"/>
        <end position="327"/>
    </location>
</feature>
<evidence type="ECO:0000256" key="1">
    <source>
        <dbReference type="ARBA" id="ARBA00006739"/>
    </source>
</evidence>